<sequence>MHTTRSSSRRNRKIAAVAAGALAVGLGAAYTLASWTDSEWVWGGAAGDEPGIGTGTFEVEQFTEGSWRDDETNPGGALDFTTAALALAPGDTVYAPVSLRTKTGSLGGEVTLSGAVAAQGITVSDAGQALWNAVELTVHTSAETSAPACAAGTFDAADWTAVDGIDSASLGTGASAAQALAAATDAAPGAPQHYCFVISLPADAQSVAEAAGVDLMGRTIAPAWEFAAVSG</sequence>
<dbReference type="Proteomes" id="UP000238650">
    <property type="component" value="Unassembled WGS sequence"/>
</dbReference>
<keyword evidence="2" id="KW-1185">Reference proteome</keyword>
<dbReference type="AlphaFoldDB" id="A0A2S9QN00"/>
<dbReference type="EMBL" id="MWZD01000017">
    <property type="protein sequence ID" value="PRI10973.1"/>
    <property type="molecule type" value="Genomic_DNA"/>
</dbReference>
<protein>
    <submittedName>
        <fullName evidence="1">Uncharacterized protein</fullName>
    </submittedName>
</protein>
<dbReference type="InterPro" id="IPR023833">
    <property type="entry name" value="Signal_pept_SipW-depend-type"/>
</dbReference>
<evidence type="ECO:0000313" key="2">
    <source>
        <dbReference type="Proteomes" id="UP000238650"/>
    </source>
</evidence>
<organism evidence="1 2">
    <name type="scientific">Leucobacter massiliensis</name>
    <dbReference type="NCBI Taxonomy" id="1686285"/>
    <lineage>
        <taxon>Bacteria</taxon>
        <taxon>Bacillati</taxon>
        <taxon>Actinomycetota</taxon>
        <taxon>Actinomycetes</taxon>
        <taxon>Micrococcales</taxon>
        <taxon>Microbacteriaceae</taxon>
        <taxon>Leucobacter</taxon>
    </lineage>
</organism>
<evidence type="ECO:0000313" key="1">
    <source>
        <dbReference type="EMBL" id="PRI10973.1"/>
    </source>
</evidence>
<proteinExistence type="predicted"/>
<gene>
    <name evidence="1" type="ORF">B4915_08800</name>
</gene>
<reference evidence="1 2" key="1">
    <citation type="journal article" date="2017" name="New Microbes New Infect">
        <title>Genome sequence of 'Leucobacter massiliensis' sp. nov. isolated from human pharynx after travel to the 2014 Hajj.</title>
        <authorList>
            <person name="Leangapichart T."/>
            <person name="Gautret P."/>
            <person name="Nguyen T.T."/>
            <person name="Armstrong N."/>
            <person name="Rolain J.M."/>
        </authorList>
    </citation>
    <scope>NUCLEOTIDE SEQUENCE [LARGE SCALE GENOMIC DNA]</scope>
    <source>
        <strain evidence="1 2">122RC15</strain>
    </source>
</reference>
<accession>A0A2S9QN00</accession>
<name>A0A2S9QN00_9MICO</name>
<comment type="caution">
    <text evidence="1">The sequence shown here is derived from an EMBL/GenBank/DDBJ whole genome shotgun (WGS) entry which is preliminary data.</text>
</comment>
<dbReference type="RefSeq" id="WP_105805432.1">
    <property type="nucleotide sequence ID" value="NZ_MWZD01000017.1"/>
</dbReference>
<dbReference type="NCBIfam" id="TIGR04088">
    <property type="entry name" value="cognate_SipW"/>
    <property type="match status" value="1"/>
</dbReference>
<dbReference type="OrthoDB" id="4950147at2"/>